<dbReference type="GO" id="GO:0003723">
    <property type="term" value="F:RNA binding"/>
    <property type="evidence" value="ECO:0007669"/>
    <property type="project" value="UniProtKB-UniRule"/>
</dbReference>
<comment type="function">
    <text evidence="4">Component of the eukaryotic translation initiation factor 3 (eIF-3) complex, which is involved in protein synthesis of a specialized repertoire of mRNAs and, together with other initiation factors, stimulates binding of mRNA and methionyl-tRNAi to the 40S ribosome. The eIF-3 complex specifically targets and initiates translation of a subset of mRNAs involved in cell proliferation.</text>
</comment>
<dbReference type="InterPro" id="IPR016024">
    <property type="entry name" value="ARM-type_fold"/>
</dbReference>
<dbReference type="Gene3D" id="1.10.10.10">
    <property type="entry name" value="Winged helix-like DNA-binding domain superfamily/Winged helix DNA-binding domain"/>
    <property type="match status" value="1"/>
</dbReference>
<dbReference type="Pfam" id="PF10075">
    <property type="entry name" value="CSN8_PSD8_EIF3K"/>
    <property type="match status" value="1"/>
</dbReference>
<keyword evidence="3 4" id="KW-0648">Protein biosynthesis</keyword>
<dbReference type="SUPFAM" id="SSF48371">
    <property type="entry name" value="ARM repeat"/>
    <property type="match status" value="1"/>
</dbReference>
<dbReference type="InterPro" id="IPR033464">
    <property type="entry name" value="CSN8_PSD8_EIF3K"/>
</dbReference>
<dbReference type="OrthoDB" id="337745at2759"/>
<evidence type="ECO:0000256" key="1">
    <source>
        <dbReference type="ARBA" id="ARBA00022490"/>
    </source>
</evidence>
<dbReference type="InterPro" id="IPR016020">
    <property type="entry name" value="Transl_init_fac_sub12_N_euk"/>
</dbReference>
<proteinExistence type="inferred from homology"/>
<evidence type="ECO:0000256" key="3">
    <source>
        <dbReference type="ARBA" id="ARBA00022917"/>
    </source>
</evidence>
<accession>A0A077WWS3</accession>
<keyword evidence="2 4" id="KW-0396">Initiation factor</keyword>
<dbReference type="HAMAP" id="MF_03010">
    <property type="entry name" value="eIF3k"/>
    <property type="match status" value="1"/>
</dbReference>
<comment type="similarity">
    <text evidence="4">Belongs to the eIF-3 subunit K family.</text>
</comment>
<name>A0A077WWS3_9FUNG</name>
<dbReference type="PROSITE" id="PS50250">
    <property type="entry name" value="PCI"/>
    <property type="match status" value="1"/>
</dbReference>
<evidence type="ECO:0000259" key="5">
    <source>
        <dbReference type="PROSITE" id="PS50250"/>
    </source>
</evidence>
<evidence type="ECO:0000313" key="6">
    <source>
        <dbReference type="EMBL" id="CDS11267.1"/>
    </source>
</evidence>
<dbReference type="GO" id="GO:0033290">
    <property type="term" value="C:eukaryotic 48S preinitiation complex"/>
    <property type="evidence" value="ECO:0007669"/>
    <property type="project" value="UniProtKB-UniRule"/>
</dbReference>
<dbReference type="SUPFAM" id="SSF46785">
    <property type="entry name" value="Winged helix' DNA-binding domain"/>
    <property type="match status" value="1"/>
</dbReference>
<organism evidence="6">
    <name type="scientific">Lichtheimia ramosa</name>
    <dbReference type="NCBI Taxonomy" id="688394"/>
    <lineage>
        <taxon>Eukaryota</taxon>
        <taxon>Fungi</taxon>
        <taxon>Fungi incertae sedis</taxon>
        <taxon>Mucoromycota</taxon>
        <taxon>Mucoromycotina</taxon>
        <taxon>Mucoromycetes</taxon>
        <taxon>Mucorales</taxon>
        <taxon>Lichtheimiaceae</taxon>
        <taxon>Lichtheimia</taxon>
    </lineage>
</organism>
<dbReference type="EMBL" id="LK023346">
    <property type="protein sequence ID" value="CDS11267.1"/>
    <property type="molecule type" value="Genomic_DNA"/>
</dbReference>
<dbReference type="GO" id="GO:0003743">
    <property type="term" value="F:translation initiation factor activity"/>
    <property type="evidence" value="ECO:0007669"/>
    <property type="project" value="UniProtKB-UniRule"/>
</dbReference>
<dbReference type="GO" id="GO:0005852">
    <property type="term" value="C:eukaryotic translation initiation factor 3 complex"/>
    <property type="evidence" value="ECO:0007669"/>
    <property type="project" value="UniProtKB-UniRule"/>
</dbReference>
<protein>
    <recommendedName>
        <fullName evidence="4">Eukaryotic translation initiation factor 3 subunit K</fullName>
        <shortName evidence="4">eIF3k</shortName>
    </recommendedName>
    <alternativeName>
        <fullName evidence="4">eIF-3 p25</fullName>
    </alternativeName>
</protein>
<dbReference type="InterPro" id="IPR036390">
    <property type="entry name" value="WH_DNA-bd_sf"/>
</dbReference>
<dbReference type="Gene3D" id="1.25.40.250">
    <property type="entry name" value="ARM repeat, domain 1"/>
    <property type="match status" value="1"/>
</dbReference>
<evidence type="ECO:0000256" key="2">
    <source>
        <dbReference type="ARBA" id="ARBA00022540"/>
    </source>
</evidence>
<dbReference type="FunFam" id="1.25.40.250:FF:000001">
    <property type="entry name" value="Eukaryotic translation initiation factor 3 subunit K"/>
    <property type="match status" value="1"/>
</dbReference>
<dbReference type="InterPro" id="IPR000717">
    <property type="entry name" value="PCI_dom"/>
</dbReference>
<comment type="subunit">
    <text evidence="4">Component of the eukaryotic translation initiation factor 3 (eIF-3) complex.</text>
</comment>
<dbReference type="GO" id="GO:0043022">
    <property type="term" value="F:ribosome binding"/>
    <property type="evidence" value="ECO:0007669"/>
    <property type="project" value="InterPro"/>
</dbReference>
<dbReference type="GO" id="GO:0016282">
    <property type="term" value="C:eukaryotic 43S preinitiation complex"/>
    <property type="evidence" value="ECO:0007669"/>
    <property type="project" value="UniProtKB-UniRule"/>
</dbReference>
<dbReference type="GO" id="GO:0006446">
    <property type="term" value="P:regulation of translational initiation"/>
    <property type="evidence" value="ECO:0007669"/>
    <property type="project" value="InterPro"/>
</dbReference>
<dbReference type="PANTHER" id="PTHR13022">
    <property type="entry name" value="EUKARYOTIC TRANSLATION INITIATION FACTOR 3 SUBUNIT 11"/>
    <property type="match status" value="1"/>
</dbReference>
<reference evidence="6" key="1">
    <citation type="journal article" date="2014" name="Genome Announc.">
        <title>De novo whole-genome sequence and genome annotation of Lichtheimia ramosa.</title>
        <authorList>
            <person name="Linde J."/>
            <person name="Schwartze V."/>
            <person name="Binder U."/>
            <person name="Lass-Florl C."/>
            <person name="Voigt K."/>
            <person name="Horn F."/>
        </authorList>
    </citation>
    <scope>NUCLEOTIDE SEQUENCE</scope>
    <source>
        <strain evidence="6">JMRC FSU:6197</strain>
    </source>
</reference>
<feature type="domain" description="PCI" evidence="5">
    <location>
        <begin position="42"/>
        <end position="202"/>
    </location>
</feature>
<evidence type="ECO:0000256" key="4">
    <source>
        <dbReference type="HAMAP-Rule" id="MF_03010"/>
    </source>
</evidence>
<dbReference type="InterPro" id="IPR036388">
    <property type="entry name" value="WH-like_DNA-bd_sf"/>
</dbReference>
<dbReference type="PANTHER" id="PTHR13022:SF0">
    <property type="entry name" value="EUKARYOTIC TRANSLATION INITIATION FACTOR 3 SUBUNIT K"/>
    <property type="match status" value="1"/>
</dbReference>
<sequence>MAASVERPQTIQTMIDGVERYNPENAEVLEDYLATQCKNGEYDLMANLALLKLYQFNPQLTKKNVIINVLGKALTAIPNPDFNLCMYLLTDHVEDEQVKSMMQLQQLLEQSRYVEFWKTFEQHRALVKDIQGFDDAIRAVVAKVVSMSYQNISRSVLESYLSLQGEAFQKFCQQHQWQVEQNVVNIPINKDNEAKTVVVRENIKFEQLTKIIGFSNEM</sequence>
<dbReference type="InterPro" id="IPR009374">
    <property type="entry name" value="eIF3k"/>
</dbReference>
<comment type="subcellular location">
    <subcellularLocation>
        <location evidence="4">Cytoplasm</location>
    </subcellularLocation>
</comment>
<dbReference type="GO" id="GO:0001732">
    <property type="term" value="P:formation of cytoplasmic translation initiation complex"/>
    <property type="evidence" value="ECO:0007669"/>
    <property type="project" value="UniProtKB-UniRule"/>
</dbReference>
<dbReference type="AlphaFoldDB" id="A0A077WWS3"/>
<gene>
    <name evidence="6" type="ORF">LRAMOSA03530</name>
</gene>
<keyword evidence="1 4" id="KW-0963">Cytoplasm</keyword>